<dbReference type="PANTHER" id="PTHR36699">
    <property type="entry name" value="LD-TRANSPEPTIDASE"/>
    <property type="match status" value="1"/>
</dbReference>
<keyword evidence="11" id="KW-1185">Reference proteome</keyword>
<evidence type="ECO:0000256" key="5">
    <source>
        <dbReference type="ARBA" id="ARBA00022984"/>
    </source>
</evidence>
<evidence type="ECO:0000313" key="11">
    <source>
        <dbReference type="Proteomes" id="UP000199110"/>
    </source>
</evidence>
<dbReference type="SUPFAM" id="SSF141523">
    <property type="entry name" value="L,D-transpeptidase catalytic domain-like"/>
    <property type="match status" value="1"/>
</dbReference>
<evidence type="ECO:0000256" key="7">
    <source>
        <dbReference type="PROSITE-ProRule" id="PRU01373"/>
    </source>
</evidence>
<dbReference type="GO" id="GO:0071555">
    <property type="term" value="P:cell wall organization"/>
    <property type="evidence" value="ECO:0007669"/>
    <property type="project" value="UniProtKB-UniRule"/>
</dbReference>
<dbReference type="CDD" id="cd16913">
    <property type="entry name" value="YkuD_like"/>
    <property type="match status" value="1"/>
</dbReference>
<protein>
    <submittedName>
        <fullName evidence="10">L,D-transpeptidase catalytic domain</fullName>
    </submittedName>
</protein>
<dbReference type="EMBL" id="FORA01000003">
    <property type="protein sequence ID" value="SFJ39919.1"/>
    <property type="molecule type" value="Genomic_DNA"/>
</dbReference>
<dbReference type="RefSeq" id="WP_092781736.1">
    <property type="nucleotide sequence ID" value="NZ_FORA01000003.1"/>
</dbReference>
<comment type="similarity">
    <text evidence="2">Belongs to the YkuD family.</text>
</comment>
<name>A0A1I3R2J3_9RHOB</name>
<feature type="chain" id="PRO_5011664550" evidence="8">
    <location>
        <begin position="20"/>
        <end position="179"/>
    </location>
</feature>
<feature type="domain" description="L,D-TPase catalytic" evidence="9">
    <location>
        <begin position="41"/>
        <end position="178"/>
    </location>
</feature>
<organism evidence="10 11">
    <name type="scientific">Jannaschia pohangensis</name>
    <dbReference type="NCBI Taxonomy" id="390807"/>
    <lineage>
        <taxon>Bacteria</taxon>
        <taxon>Pseudomonadati</taxon>
        <taxon>Pseudomonadota</taxon>
        <taxon>Alphaproteobacteria</taxon>
        <taxon>Rhodobacterales</taxon>
        <taxon>Roseobacteraceae</taxon>
        <taxon>Jannaschia</taxon>
    </lineage>
</organism>
<keyword evidence="6 7" id="KW-0961">Cell wall biogenesis/degradation</keyword>
<sequence length="179" mass="19545">MKRLLLTLAFIALAVPTYTAVMARLDLVTAPPMAPEDQQADRVHVDKSDRILTLLRDGAPIATYEISLGSNGDDGHKQREGDERTPEGQYVIDWRNDGSFAHLSLHISYPNAEDIARAQAAGDDPGGLIMIHGIANGWGWLGALQTAWDWTDGCIAVTNAEMRDIWSRVPNGTPIEIDA</sequence>
<evidence type="ECO:0000256" key="2">
    <source>
        <dbReference type="ARBA" id="ARBA00005992"/>
    </source>
</evidence>
<keyword evidence="8" id="KW-0732">Signal</keyword>
<dbReference type="PROSITE" id="PS52029">
    <property type="entry name" value="LD_TPASE"/>
    <property type="match status" value="1"/>
</dbReference>
<dbReference type="STRING" id="390807.SAMN04488095_2744"/>
<keyword evidence="3" id="KW-0808">Transferase</keyword>
<evidence type="ECO:0000256" key="6">
    <source>
        <dbReference type="ARBA" id="ARBA00023316"/>
    </source>
</evidence>
<evidence type="ECO:0000256" key="4">
    <source>
        <dbReference type="ARBA" id="ARBA00022960"/>
    </source>
</evidence>
<keyword evidence="4 7" id="KW-0133">Cell shape</keyword>
<evidence type="ECO:0000256" key="3">
    <source>
        <dbReference type="ARBA" id="ARBA00022679"/>
    </source>
</evidence>
<dbReference type="UniPathway" id="UPA00219"/>
<dbReference type="Gene3D" id="2.40.440.10">
    <property type="entry name" value="L,D-transpeptidase catalytic domain-like"/>
    <property type="match status" value="1"/>
</dbReference>
<gene>
    <name evidence="10" type="ORF">SAMN04488095_2744</name>
</gene>
<dbReference type="InterPro" id="IPR038063">
    <property type="entry name" value="Transpep_catalytic_dom"/>
</dbReference>
<keyword evidence="5 7" id="KW-0573">Peptidoglycan synthesis</keyword>
<dbReference type="Pfam" id="PF03734">
    <property type="entry name" value="YkuD"/>
    <property type="match status" value="1"/>
</dbReference>
<dbReference type="InterPro" id="IPR005490">
    <property type="entry name" value="LD_TPept_cat_dom"/>
</dbReference>
<reference evidence="10 11" key="1">
    <citation type="submission" date="2016-10" db="EMBL/GenBank/DDBJ databases">
        <authorList>
            <person name="de Groot N.N."/>
        </authorList>
    </citation>
    <scope>NUCLEOTIDE SEQUENCE [LARGE SCALE GENOMIC DNA]</scope>
    <source>
        <strain evidence="10 11">DSM 19073</strain>
    </source>
</reference>
<dbReference type="GO" id="GO:0004180">
    <property type="term" value="F:carboxypeptidase activity"/>
    <property type="evidence" value="ECO:0007669"/>
    <property type="project" value="UniProtKB-ARBA"/>
</dbReference>
<evidence type="ECO:0000259" key="9">
    <source>
        <dbReference type="PROSITE" id="PS52029"/>
    </source>
</evidence>
<evidence type="ECO:0000256" key="1">
    <source>
        <dbReference type="ARBA" id="ARBA00004752"/>
    </source>
</evidence>
<comment type="pathway">
    <text evidence="1 7">Cell wall biogenesis; peptidoglycan biosynthesis.</text>
</comment>
<proteinExistence type="inferred from homology"/>
<feature type="signal peptide" evidence="8">
    <location>
        <begin position="1"/>
        <end position="19"/>
    </location>
</feature>
<dbReference type="PANTHER" id="PTHR36699:SF1">
    <property type="entry name" value="L,D-TRANSPEPTIDASE YAFK-RELATED"/>
    <property type="match status" value="1"/>
</dbReference>
<dbReference type="OrthoDB" id="9809748at2"/>
<evidence type="ECO:0000313" key="10">
    <source>
        <dbReference type="EMBL" id="SFJ39919.1"/>
    </source>
</evidence>
<dbReference type="GO" id="GO:0016740">
    <property type="term" value="F:transferase activity"/>
    <property type="evidence" value="ECO:0007669"/>
    <property type="project" value="UniProtKB-KW"/>
</dbReference>
<dbReference type="AlphaFoldDB" id="A0A1I3R2J3"/>
<feature type="active site" description="Nucleophile" evidence="7">
    <location>
        <position position="154"/>
    </location>
</feature>
<evidence type="ECO:0000256" key="8">
    <source>
        <dbReference type="SAM" id="SignalP"/>
    </source>
</evidence>
<feature type="active site" description="Proton donor/acceptor" evidence="7">
    <location>
        <position position="132"/>
    </location>
</feature>
<accession>A0A1I3R2J3</accession>
<dbReference type="GO" id="GO:0008360">
    <property type="term" value="P:regulation of cell shape"/>
    <property type="evidence" value="ECO:0007669"/>
    <property type="project" value="UniProtKB-UniRule"/>
</dbReference>
<dbReference type="Proteomes" id="UP000199110">
    <property type="component" value="Unassembled WGS sequence"/>
</dbReference>
<dbReference type="GO" id="GO:0009252">
    <property type="term" value="P:peptidoglycan biosynthetic process"/>
    <property type="evidence" value="ECO:0007669"/>
    <property type="project" value="UniProtKB-UniPathway"/>
</dbReference>